<feature type="coiled-coil region" evidence="1">
    <location>
        <begin position="313"/>
        <end position="340"/>
    </location>
</feature>
<evidence type="ECO:0000313" key="5">
    <source>
        <dbReference type="Proteomes" id="UP000275078"/>
    </source>
</evidence>
<name>A0A3N4IDT5_ASCIM</name>
<evidence type="ECO:0000256" key="1">
    <source>
        <dbReference type="SAM" id="Coils"/>
    </source>
</evidence>
<dbReference type="Pfam" id="PF25534">
    <property type="entry name" value="DUF7918"/>
    <property type="match status" value="1"/>
</dbReference>
<dbReference type="PANTHER" id="PTHR36223">
    <property type="entry name" value="BETA-LACTAMASE-TYPE TRANSPEPTIDASE FOLD DOMAIN CONTAINING PROTEIN"/>
    <property type="match status" value="1"/>
</dbReference>
<dbReference type="OrthoDB" id="3364132at2759"/>
<feature type="domain" description="DUF7918" evidence="3">
    <location>
        <begin position="7"/>
        <end position="227"/>
    </location>
</feature>
<dbReference type="STRING" id="1160509.A0A3N4IDT5"/>
<keyword evidence="5" id="KW-1185">Reference proteome</keyword>
<dbReference type="Proteomes" id="UP000275078">
    <property type="component" value="Unassembled WGS sequence"/>
</dbReference>
<sequence>MVTYEGFTFSIRTPTALLREYPYPDDEPPDTHTVYLEVPPENEPQTVVVEITSVDANNTTTDFGLAAKLWVDGLPSELWKPLKKDGTRTIEGLFVRPRKGAEPVLQEVSFAPLKKTEDAHEYDESLDDLTKNIGVIEIVLRKYTNDRGSRRTTAGSTVAQTPDQAVFHEKQLKGSSTTHTVKLGKEKSTDNGRPEWRKGVSKASYHKKVRFLYRSRASLQSLGVISYTPTPPASSAPVETAPIPDPTPEAQIQREAGRIHRASSPPATRPIKQEATLRIKQEPRESPPPASRRIKRGRSESPSELEAQIKQLESDFNARIKELKERAKRLRDGKDVKEEKVDIKEEKVDIKVEGMTRVKKEKKRR</sequence>
<dbReference type="EMBL" id="ML119672">
    <property type="protein sequence ID" value="RPA82300.1"/>
    <property type="molecule type" value="Genomic_DNA"/>
</dbReference>
<proteinExistence type="predicted"/>
<feature type="region of interest" description="Disordered" evidence="2">
    <location>
        <begin position="229"/>
        <end position="248"/>
    </location>
</feature>
<evidence type="ECO:0000256" key="2">
    <source>
        <dbReference type="SAM" id="MobiDB-lite"/>
    </source>
</evidence>
<keyword evidence="1" id="KW-0175">Coiled coil</keyword>
<organism evidence="4 5">
    <name type="scientific">Ascobolus immersus RN42</name>
    <dbReference type="NCBI Taxonomy" id="1160509"/>
    <lineage>
        <taxon>Eukaryota</taxon>
        <taxon>Fungi</taxon>
        <taxon>Dikarya</taxon>
        <taxon>Ascomycota</taxon>
        <taxon>Pezizomycotina</taxon>
        <taxon>Pezizomycetes</taxon>
        <taxon>Pezizales</taxon>
        <taxon>Ascobolaceae</taxon>
        <taxon>Ascobolus</taxon>
    </lineage>
</organism>
<feature type="region of interest" description="Disordered" evidence="2">
    <location>
        <begin position="256"/>
        <end position="306"/>
    </location>
</feature>
<dbReference type="AlphaFoldDB" id="A0A3N4IDT5"/>
<reference evidence="4 5" key="1">
    <citation type="journal article" date="2018" name="Nat. Ecol. Evol.">
        <title>Pezizomycetes genomes reveal the molecular basis of ectomycorrhizal truffle lifestyle.</title>
        <authorList>
            <person name="Murat C."/>
            <person name="Payen T."/>
            <person name="Noel B."/>
            <person name="Kuo A."/>
            <person name="Morin E."/>
            <person name="Chen J."/>
            <person name="Kohler A."/>
            <person name="Krizsan K."/>
            <person name="Balestrini R."/>
            <person name="Da Silva C."/>
            <person name="Montanini B."/>
            <person name="Hainaut M."/>
            <person name="Levati E."/>
            <person name="Barry K.W."/>
            <person name="Belfiori B."/>
            <person name="Cichocki N."/>
            <person name="Clum A."/>
            <person name="Dockter R.B."/>
            <person name="Fauchery L."/>
            <person name="Guy J."/>
            <person name="Iotti M."/>
            <person name="Le Tacon F."/>
            <person name="Lindquist E.A."/>
            <person name="Lipzen A."/>
            <person name="Malagnac F."/>
            <person name="Mello A."/>
            <person name="Molinier V."/>
            <person name="Miyauchi S."/>
            <person name="Poulain J."/>
            <person name="Riccioni C."/>
            <person name="Rubini A."/>
            <person name="Sitrit Y."/>
            <person name="Splivallo R."/>
            <person name="Traeger S."/>
            <person name="Wang M."/>
            <person name="Zifcakova L."/>
            <person name="Wipf D."/>
            <person name="Zambonelli A."/>
            <person name="Paolocci F."/>
            <person name="Nowrousian M."/>
            <person name="Ottonello S."/>
            <person name="Baldrian P."/>
            <person name="Spatafora J.W."/>
            <person name="Henrissat B."/>
            <person name="Nagy L.G."/>
            <person name="Aury J.M."/>
            <person name="Wincker P."/>
            <person name="Grigoriev I.V."/>
            <person name="Bonfante P."/>
            <person name="Martin F.M."/>
        </authorList>
    </citation>
    <scope>NUCLEOTIDE SEQUENCE [LARGE SCALE GENOMIC DNA]</scope>
    <source>
        <strain evidence="4 5">RN42</strain>
    </source>
</reference>
<gene>
    <name evidence="4" type="ORF">BJ508DRAFT_325569</name>
</gene>
<dbReference type="PANTHER" id="PTHR36223:SF1">
    <property type="entry name" value="TRANSCRIPTION ELONGATION FACTOR EAF N-TERMINAL DOMAIN-CONTAINING PROTEIN"/>
    <property type="match status" value="1"/>
</dbReference>
<protein>
    <recommendedName>
        <fullName evidence="3">DUF7918 domain-containing protein</fullName>
    </recommendedName>
</protein>
<feature type="compositionally biased region" description="Basic and acidic residues" evidence="2">
    <location>
        <begin position="271"/>
        <end position="285"/>
    </location>
</feature>
<evidence type="ECO:0000313" key="4">
    <source>
        <dbReference type="EMBL" id="RPA82300.1"/>
    </source>
</evidence>
<accession>A0A3N4IDT5</accession>
<evidence type="ECO:0000259" key="3">
    <source>
        <dbReference type="Pfam" id="PF25534"/>
    </source>
</evidence>
<dbReference type="InterPro" id="IPR057678">
    <property type="entry name" value="DUF7918"/>
</dbReference>